<organism evidence="1">
    <name type="scientific">Anguilla anguilla</name>
    <name type="common">European freshwater eel</name>
    <name type="synonym">Muraena anguilla</name>
    <dbReference type="NCBI Taxonomy" id="7936"/>
    <lineage>
        <taxon>Eukaryota</taxon>
        <taxon>Metazoa</taxon>
        <taxon>Chordata</taxon>
        <taxon>Craniata</taxon>
        <taxon>Vertebrata</taxon>
        <taxon>Euteleostomi</taxon>
        <taxon>Actinopterygii</taxon>
        <taxon>Neopterygii</taxon>
        <taxon>Teleostei</taxon>
        <taxon>Anguilliformes</taxon>
        <taxon>Anguillidae</taxon>
        <taxon>Anguilla</taxon>
    </lineage>
</organism>
<reference evidence="1" key="2">
    <citation type="journal article" date="2015" name="Fish Shellfish Immunol.">
        <title>Early steps in the European eel (Anguilla anguilla)-Vibrio vulnificus interaction in the gills: Role of the RtxA13 toxin.</title>
        <authorList>
            <person name="Callol A."/>
            <person name="Pajuelo D."/>
            <person name="Ebbesson L."/>
            <person name="Teles M."/>
            <person name="MacKenzie S."/>
            <person name="Amaro C."/>
        </authorList>
    </citation>
    <scope>NUCLEOTIDE SEQUENCE</scope>
</reference>
<reference evidence="1" key="1">
    <citation type="submission" date="2014-11" db="EMBL/GenBank/DDBJ databases">
        <authorList>
            <person name="Amaro Gonzalez C."/>
        </authorList>
    </citation>
    <scope>NUCLEOTIDE SEQUENCE</scope>
</reference>
<dbReference type="AlphaFoldDB" id="A0A0E9R4I1"/>
<protein>
    <submittedName>
        <fullName evidence="1">Uncharacterized protein</fullName>
    </submittedName>
</protein>
<evidence type="ECO:0000313" key="1">
    <source>
        <dbReference type="EMBL" id="JAH23228.1"/>
    </source>
</evidence>
<accession>A0A0E9R4I1</accession>
<proteinExistence type="predicted"/>
<dbReference type="EMBL" id="GBXM01085349">
    <property type="protein sequence ID" value="JAH23228.1"/>
    <property type="molecule type" value="Transcribed_RNA"/>
</dbReference>
<sequence>MQWHPSQTGCTVPSVYAKLEFPGLIPWNWTGFGHQLFHRTHSSQMFSV</sequence>
<name>A0A0E9R4I1_ANGAN</name>